<reference evidence="1 2" key="1">
    <citation type="submission" date="2015-01" db="EMBL/GenBank/DDBJ databases">
        <title>Vibrio sp. C5 JCM 19232 whole genome shotgun sequence.</title>
        <authorList>
            <person name="Sawabe T."/>
            <person name="Meirelles P."/>
            <person name="Feng G."/>
            <person name="Sayaka M."/>
            <person name="Hattori M."/>
            <person name="Ohkuma M."/>
        </authorList>
    </citation>
    <scope>NUCLEOTIDE SEQUENCE [LARGE SCALE GENOMIC DNA]</scope>
    <source>
        <strain evidence="1 2">JCM19232</strain>
    </source>
</reference>
<proteinExistence type="predicted"/>
<evidence type="ECO:0000313" key="1">
    <source>
        <dbReference type="EMBL" id="GAM60188.1"/>
    </source>
</evidence>
<evidence type="ECO:0000313" key="2">
    <source>
        <dbReference type="Proteomes" id="UP000031670"/>
    </source>
</evidence>
<organism evidence="1 2">
    <name type="scientific">Vibrio ishigakensis</name>
    <dbReference type="NCBI Taxonomy" id="1481914"/>
    <lineage>
        <taxon>Bacteria</taxon>
        <taxon>Pseudomonadati</taxon>
        <taxon>Pseudomonadota</taxon>
        <taxon>Gammaproteobacteria</taxon>
        <taxon>Vibrionales</taxon>
        <taxon>Vibrionaceae</taxon>
        <taxon>Vibrio</taxon>
    </lineage>
</organism>
<sequence length="71" mass="8231">MDSYIGQANYNIDTIADNHGVSARTLQNQLNHYGISYQELKDQVLLDNVEHLFKQKDLNLTYILIHLDMLP</sequence>
<dbReference type="Proteomes" id="UP000031670">
    <property type="component" value="Unassembled WGS sequence"/>
</dbReference>
<dbReference type="Gene3D" id="1.10.10.60">
    <property type="entry name" value="Homeodomain-like"/>
    <property type="match status" value="1"/>
</dbReference>
<dbReference type="AlphaFoldDB" id="A0A0B8PAH5"/>
<name>A0A0B8PAH5_9VIBR</name>
<comment type="caution">
    <text evidence="1">The sequence shown here is derived from an EMBL/GenBank/DDBJ whole genome shotgun (WGS) entry which is preliminary data.</text>
</comment>
<dbReference type="EMBL" id="BBSA01000001">
    <property type="protein sequence ID" value="GAM60188.1"/>
    <property type="molecule type" value="Genomic_DNA"/>
</dbReference>
<reference evidence="1 2" key="2">
    <citation type="submission" date="2015-01" db="EMBL/GenBank/DDBJ databases">
        <authorList>
            <consortium name="NBRP consortium"/>
            <person name="Sawabe T."/>
            <person name="Meirelles P."/>
            <person name="Feng G."/>
            <person name="Sayaka M."/>
            <person name="Hattori M."/>
            <person name="Ohkuma M."/>
        </authorList>
    </citation>
    <scope>NUCLEOTIDE SEQUENCE [LARGE SCALE GENOMIC DNA]</scope>
    <source>
        <strain evidence="1 2">JCM19232</strain>
    </source>
</reference>
<evidence type="ECO:0008006" key="3">
    <source>
        <dbReference type="Google" id="ProtNLM"/>
    </source>
</evidence>
<accession>A0A0B8PAH5</accession>
<gene>
    <name evidence="1" type="ORF">JCM19232_521</name>
</gene>
<protein>
    <recommendedName>
        <fullName evidence="3">HTH araC/xylS-type domain-containing protein</fullName>
    </recommendedName>
</protein>